<dbReference type="GO" id="GO:0009228">
    <property type="term" value="P:thiamine biosynthetic process"/>
    <property type="evidence" value="ECO:0007669"/>
    <property type="project" value="InterPro"/>
</dbReference>
<dbReference type="InterPro" id="IPR027939">
    <property type="entry name" value="NMT1/THI5"/>
</dbReference>
<keyword evidence="4" id="KW-1185">Reference proteome</keyword>
<dbReference type="STRING" id="2718.CHUV0807_1088"/>
<evidence type="ECO:0000259" key="2">
    <source>
        <dbReference type="Pfam" id="PF09084"/>
    </source>
</evidence>
<feature type="signal peptide" evidence="1">
    <location>
        <begin position="1"/>
        <end position="29"/>
    </location>
</feature>
<dbReference type="Pfam" id="PF09084">
    <property type="entry name" value="NMT1"/>
    <property type="match status" value="1"/>
</dbReference>
<name>C8NBC1_CARH6</name>
<organism evidence="3 4">
    <name type="scientific">Cardiobacterium hominis (strain ATCC 15826 / DSM 8339 / NCTC 10426 / 6573)</name>
    <dbReference type="NCBI Taxonomy" id="638300"/>
    <lineage>
        <taxon>Bacteria</taxon>
        <taxon>Pseudomonadati</taxon>
        <taxon>Pseudomonadota</taxon>
        <taxon>Gammaproteobacteria</taxon>
        <taxon>Cardiobacteriales</taxon>
        <taxon>Cardiobacteriaceae</taxon>
        <taxon>Cardiobacterium</taxon>
    </lineage>
</organism>
<feature type="chain" id="PRO_5002990736" evidence="1">
    <location>
        <begin position="30"/>
        <end position="319"/>
    </location>
</feature>
<proteinExistence type="predicted"/>
<evidence type="ECO:0000313" key="3">
    <source>
        <dbReference type="EMBL" id="EEV88089.1"/>
    </source>
</evidence>
<protein>
    <submittedName>
        <fullName evidence="3">NMT1/THI5-like protein</fullName>
    </submittedName>
</protein>
<dbReference type="EMBL" id="ACKY01000102">
    <property type="protein sequence ID" value="EEV88089.1"/>
    <property type="molecule type" value="Genomic_DNA"/>
</dbReference>
<dbReference type="AlphaFoldDB" id="C8NBC1"/>
<accession>C8NBC1</accession>
<dbReference type="Proteomes" id="UP000004870">
    <property type="component" value="Unassembled WGS sequence"/>
</dbReference>
<comment type="caution">
    <text evidence="3">The sequence shown here is derived from an EMBL/GenBank/DDBJ whole genome shotgun (WGS) entry which is preliminary data.</text>
</comment>
<dbReference type="PANTHER" id="PTHR31528">
    <property type="entry name" value="4-AMINO-5-HYDROXYMETHYL-2-METHYLPYRIMIDINE PHOSPHATE SYNTHASE THI11-RELATED"/>
    <property type="match status" value="1"/>
</dbReference>
<dbReference type="HOGENOM" id="CLU_028871_6_2_6"/>
<evidence type="ECO:0000313" key="4">
    <source>
        <dbReference type="Proteomes" id="UP000004870"/>
    </source>
</evidence>
<sequence length="319" mass="35494">MRAFRFQESFMKSVFFVVLLCCQSAAVFAADKISLVLDWFVNPVHSQVVIAQQKGFFAAQDLEVTLSEPTDAATGAKLVAAGKADLSMTYQPQLHQYRDQGLPVVRVSTMIATPLNTLTVLKLSGIEKIADLKGKKVGYSVAGFEDTLLRTLLAEGGLKPEDVETVNVNWSISPSLMSGQVDAVIGGYRNFELHELELAGKPGKAFFPEEHGVPAYDEMIVIAREDQAHDDRFRRFNLALEQATQFMLNHPDEAWQSFVSYKKELDDEIHHLAFKDTLPRLALRPGASDNARYQRFAEFLQRNGVIGKVDKDAVSTVEP</sequence>
<reference evidence="3 4" key="1">
    <citation type="submission" date="2009-08" db="EMBL/GenBank/DDBJ databases">
        <authorList>
            <person name="Qin X."/>
            <person name="Bachman B."/>
            <person name="Battles P."/>
            <person name="Bell A."/>
            <person name="Bess C."/>
            <person name="Bickham C."/>
            <person name="Chaboub L."/>
            <person name="Chen D."/>
            <person name="Coyle M."/>
            <person name="Deiros D.R."/>
            <person name="Dinh H."/>
            <person name="Forbes L."/>
            <person name="Fowler G."/>
            <person name="Francisco L."/>
            <person name="Fu Q."/>
            <person name="Gubbala S."/>
            <person name="Hale W."/>
            <person name="Han Y."/>
            <person name="Hemphill L."/>
            <person name="Highlander S.K."/>
            <person name="Hirani K."/>
            <person name="Hogues M."/>
            <person name="Jackson L."/>
            <person name="Jakkamsetti A."/>
            <person name="Javaid M."/>
            <person name="Jiang H."/>
            <person name="Korchina V."/>
            <person name="Kovar C."/>
            <person name="Lara F."/>
            <person name="Lee S."/>
            <person name="Mata R."/>
            <person name="Mathew T."/>
            <person name="Moen C."/>
            <person name="Morales K."/>
            <person name="Munidasa M."/>
            <person name="Nazareth L."/>
            <person name="Ngo R."/>
            <person name="Nguyen L."/>
            <person name="Okwuonu G."/>
            <person name="Ongeri F."/>
            <person name="Patil S."/>
            <person name="Petrosino J."/>
            <person name="Pham C."/>
            <person name="Pham P."/>
            <person name="Pu L.-L."/>
            <person name="Puazo M."/>
            <person name="Raj R."/>
            <person name="Reid J."/>
            <person name="Rouhana J."/>
            <person name="Saada N."/>
            <person name="Shang Y."/>
            <person name="Simmons D."/>
            <person name="Thornton R."/>
            <person name="Warren J."/>
            <person name="Weissenberger G."/>
            <person name="Zhang J."/>
            <person name="Zhang L."/>
            <person name="Zhou C."/>
            <person name="Zhu D."/>
            <person name="Muzny D."/>
            <person name="Worley K."/>
            <person name="Gibbs R."/>
        </authorList>
    </citation>
    <scope>NUCLEOTIDE SEQUENCE [LARGE SCALE GENOMIC DNA]</scope>
    <source>
        <strain evidence="4">ATCC 15826 / DSM 8339 / NCTC 10426 / 6573</strain>
    </source>
</reference>
<dbReference type="Gene3D" id="3.40.190.10">
    <property type="entry name" value="Periplasmic binding protein-like II"/>
    <property type="match status" value="2"/>
</dbReference>
<dbReference type="PANTHER" id="PTHR31528:SF3">
    <property type="entry name" value="THIAMINE BIOSYNTHESIS PROTEIN HI_0357-RELATED"/>
    <property type="match status" value="1"/>
</dbReference>
<dbReference type="SUPFAM" id="SSF53850">
    <property type="entry name" value="Periplasmic binding protein-like II"/>
    <property type="match status" value="1"/>
</dbReference>
<evidence type="ECO:0000256" key="1">
    <source>
        <dbReference type="SAM" id="SignalP"/>
    </source>
</evidence>
<gene>
    <name evidence="3" type="ORF">HMPREF0198_1799</name>
</gene>
<dbReference type="InterPro" id="IPR015168">
    <property type="entry name" value="SsuA/THI5"/>
</dbReference>
<feature type="domain" description="SsuA/THI5-like" evidence="2">
    <location>
        <begin position="42"/>
        <end position="254"/>
    </location>
</feature>
<keyword evidence="1" id="KW-0732">Signal</keyword>